<evidence type="ECO:0000256" key="2">
    <source>
        <dbReference type="ARBA" id="ARBA00022747"/>
    </source>
</evidence>
<comment type="caution">
    <text evidence="5">The sequence shown here is derived from an EMBL/GenBank/DDBJ whole genome shotgun (WGS) entry which is preliminary data.</text>
</comment>
<proteinExistence type="inferred from homology"/>
<dbReference type="PANTHER" id="PTHR30408">
    <property type="entry name" value="TYPE-1 RESTRICTION ENZYME ECOKI SPECIFICITY PROTEIN"/>
    <property type="match status" value="1"/>
</dbReference>
<dbReference type="AlphaFoldDB" id="A0A1V6MXW6"/>
<keyword evidence="3" id="KW-0238">DNA-binding</keyword>
<comment type="similarity">
    <text evidence="1">Belongs to the type-I restriction system S methylase family.</text>
</comment>
<sequence>MTLWPEMKVGRAARLISGVGFPHQFQGKTSGRHPFLKVSDLNSAASGYRQVSAKNWVSQDDLASLGARLAPKGAIVFPKVGAAMLKNPRRLLDLSAAMDNNLLAIVPALGEPRFWLYALSVIDLGEIAAGGALPYVNEGQVRDLRIPFPGTEEQRRIADFLDAENARIDKLLDTGSRLQKILQERRDVQQSLLLRGNNRPGGRTFHPILGDLPDSWPIVPLKRLVPRIGVGVVVDPSSYFSKEGVPFLRGSNITDTGIDLTDVRRMSESNSRALWRSRLETGDVVVIRAGYPGRAAVIPKELNGANCASLIIIKKGDQLLPEYLEAYFNSPLGKAYVNSARYGAAQEQINVSHVVDFMVPVPVTEEQSALVAELAQARSSVRTLHERVIHQKTLLEERRQALITAAVTGQFDVSTASGRNVTEGVSV</sequence>
<evidence type="ECO:0000256" key="1">
    <source>
        <dbReference type="ARBA" id="ARBA00010923"/>
    </source>
</evidence>
<dbReference type="GO" id="GO:0009307">
    <property type="term" value="P:DNA restriction-modification system"/>
    <property type="evidence" value="ECO:0007669"/>
    <property type="project" value="UniProtKB-KW"/>
</dbReference>
<organism evidence="5 6">
    <name type="scientific">Streptomyces phaeoluteigriseus</name>
    <dbReference type="NCBI Taxonomy" id="114686"/>
    <lineage>
        <taxon>Bacteria</taxon>
        <taxon>Bacillati</taxon>
        <taxon>Actinomycetota</taxon>
        <taxon>Actinomycetes</taxon>
        <taxon>Kitasatosporales</taxon>
        <taxon>Streptomycetaceae</taxon>
        <taxon>Streptomyces</taxon>
        <taxon>Streptomyces aurantiacus group</taxon>
    </lineage>
</organism>
<evidence type="ECO:0000313" key="5">
    <source>
        <dbReference type="EMBL" id="OQD57166.1"/>
    </source>
</evidence>
<evidence type="ECO:0000259" key="4">
    <source>
        <dbReference type="Pfam" id="PF01420"/>
    </source>
</evidence>
<keyword evidence="2" id="KW-0680">Restriction system</keyword>
<dbReference type="PANTHER" id="PTHR30408:SF12">
    <property type="entry name" value="TYPE I RESTRICTION ENZYME MJAVIII SPECIFICITY SUBUNIT"/>
    <property type="match status" value="1"/>
</dbReference>
<dbReference type="Proteomes" id="UP000184286">
    <property type="component" value="Unassembled WGS sequence"/>
</dbReference>
<dbReference type="Gene3D" id="3.90.220.20">
    <property type="entry name" value="DNA methylase specificity domains"/>
    <property type="match status" value="2"/>
</dbReference>
<protein>
    <recommendedName>
        <fullName evidence="4">Type I restriction modification DNA specificity domain-containing protein</fullName>
    </recommendedName>
</protein>
<dbReference type="Pfam" id="PF01420">
    <property type="entry name" value="Methylase_S"/>
    <property type="match status" value="1"/>
</dbReference>
<dbReference type="SUPFAM" id="SSF116734">
    <property type="entry name" value="DNA methylase specificity domain"/>
    <property type="match status" value="2"/>
</dbReference>
<reference evidence="5 6" key="2">
    <citation type="submission" date="2017-02" db="EMBL/GenBank/DDBJ databases">
        <title>Draft genome sequence of Streptomyces phaeoluteigriseus type strain DSM41896.</title>
        <authorList>
            <person name="Salih T.S."/>
            <person name="Algora Gallardo L."/>
            <person name="Melo Santos T."/>
            <person name="Filgueira Martinez S."/>
            <person name="Herron P.R."/>
        </authorList>
    </citation>
    <scope>NUCLEOTIDE SEQUENCE [LARGE SCALE GENOMIC DNA]</scope>
    <source>
        <strain evidence="5 6">DSM 41896</strain>
    </source>
</reference>
<dbReference type="InterPro" id="IPR052021">
    <property type="entry name" value="Type-I_RS_S_subunit"/>
</dbReference>
<gene>
    <name evidence="5" type="ORF">BM536_003810</name>
</gene>
<dbReference type="GO" id="GO:0003677">
    <property type="term" value="F:DNA binding"/>
    <property type="evidence" value="ECO:0007669"/>
    <property type="project" value="UniProtKB-KW"/>
</dbReference>
<feature type="domain" description="Type I restriction modification DNA specificity" evidence="4">
    <location>
        <begin position="30"/>
        <end position="163"/>
    </location>
</feature>
<dbReference type="InterPro" id="IPR044946">
    <property type="entry name" value="Restrct_endonuc_typeI_TRD_sf"/>
</dbReference>
<dbReference type="STRING" id="114686.BM536_003810"/>
<dbReference type="EMBL" id="MPOH02000005">
    <property type="protein sequence ID" value="OQD57166.1"/>
    <property type="molecule type" value="Genomic_DNA"/>
</dbReference>
<name>A0A1V6MXW6_9ACTN</name>
<evidence type="ECO:0000313" key="6">
    <source>
        <dbReference type="Proteomes" id="UP000184286"/>
    </source>
</evidence>
<evidence type="ECO:0000256" key="3">
    <source>
        <dbReference type="ARBA" id="ARBA00023125"/>
    </source>
</evidence>
<accession>A0A1V6MXW6</accession>
<dbReference type="InterPro" id="IPR000055">
    <property type="entry name" value="Restrct_endonuc_typeI_TRD"/>
</dbReference>
<dbReference type="OrthoDB" id="3197085at2"/>
<dbReference type="REBASE" id="203740">
    <property type="entry name" value="S.Sph41896ORF3800P"/>
</dbReference>
<reference evidence="6" key="1">
    <citation type="submission" date="2016-11" db="EMBL/GenBank/DDBJ databases">
        <authorList>
            <person name="Schniete J.K."/>
            <person name="Salih T."/>
            <person name="Algora Gallardo L."/>
            <person name="Martinez Fernandez S."/>
            <person name="Herron P.R."/>
        </authorList>
    </citation>
    <scope>NUCLEOTIDE SEQUENCE [LARGE SCALE GENOMIC DNA]</scope>
    <source>
        <strain evidence="6">DSM 41896</strain>
    </source>
</reference>